<keyword evidence="3" id="KW-1185">Reference proteome</keyword>
<dbReference type="GO" id="GO:0005634">
    <property type="term" value="C:nucleus"/>
    <property type="evidence" value="ECO:0007669"/>
    <property type="project" value="TreeGrafter"/>
</dbReference>
<feature type="compositionally biased region" description="Polar residues" evidence="1">
    <location>
        <begin position="1"/>
        <end position="36"/>
    </location>
</feature>
<dbReference type="GO" id="GO:0043565">
    <property type="term" value="F:sequence-specific DNA binding"/>
    <property type="evidence" value="ECO:0007669"/>
    <property type="project" value="TreeGrafter"/>
</dbReference>
<comment type="caution">
    <text evidence="2">The sequence shown here is derived from an EMBL/GenBank/DDBJ whole genome shotgun (WGS) entry which is preliminary data.</text>
</comment>
<dbReference type="AlphaFoldDB" id="A0A9P8Q4W8"/>
<feature type="compositionally biased region" description="Low complexity" evidence="1">
    <location>
        <begin position="37"/>
        <end position="46"/>
    </location>
</feature>
<dbReference type="GO" id="GO:0000432">
    <property type="term" value="P:positive regulation of transcription from RNA polymerase II promoter by glucose"/>
    <property type="evidence" value="ECO:0007669"/>
    <property type="project" value="TreeGrafter"/>
</dbReference>
<protein>
    <recommendedName>
        <fullName evidence="4">Protein STB3</fullName>
    </recommendedName>
</protein>
<accession>A0A9P8Q4W8</accession>
<dbReference type="InterPro" id="IPR018818">
    <property type="entry name" value="Stb3"/>
</dbReference>
<gene>
    <name evidence="2" type="ORF">WICPIJ_005900</name>
</gene>
<evidence type="ECO:0000256" key="1">
    <source>
        <dbReference type="SAM" id="MobiDB-lite"/>
    </source>
</evidence>
<feature type="compositionally biased region" description="Low complexity" evidence="1">
    <location>
        <begin position="226"/>
        <end position="238"/>
    </location>
</feature>
<feature type="compositionally biased region" description="Polar residues" evidence="1">
    <location>
        <begin position="307"/>
        <end position="321"/>
    </location>
</feature>
<proteinExistence type="predicted"/>
<dbReference type="EMBL" id="JAEUBG010003218">
    <property type="protein sequence ID" value="KAH3683157.1"/>
    <property type="molecule type" value="Genomic_DNA"/>
</dbReference>
<evidence type="ECO:0000313" key="2">
    <source>
        <dbReference type="EMBL" id="KAH3683157.1"/>
    </source>
</evidence>
<feature type="compositionally biased region" description="Low complexity" evidence="1">
    <location>
        <begin position="322"/>
        <end position="341"/>
    </location>
</feature>
<dbReference type="PANTHER" id="PTHR28164:SF1">
    <property type="entry name" value="PROTEIN STB3"/>
    <property type="match status" value="1"/>
</dbReference>
<evidence type="ECO:0000313" key="3">
    <source>
        <dbReference type="Proteomes" id="UP000774326"/>
    </source>
</evidence>
<organism evidence="2 3">
    <name type="scientific">Wickerhamomyces pijperi</name>
    <name type="common">Yeast</name>
    <name type="synonym">Pichia pijperi</name>
    <dbReference type="NCBI Taxonomy" id="599730"/>
    <lineage>
        <taxon>Eukaryota</taxon>
        <taxon>Fungi</taxon>
        <taxon>Dikarya</taxon>
        <taxon>Ascomycota</taxon>
        <taxon>Saccharomycotina</taxon>
        <taxon>Saccharomycetes</taxon>
        <taxon>Phaffomycetales</taxon>
        <taxon>Wickerhamomycetaceae</taxon>
        <taxon>Wickerhamomyces</taxon>
    </lineage>
</organism>
<name>A0A9P8Q4W8_WICPI</name>
<sequence>MSQNKSTLTSPESLAPTSPFSTHSTNLSTSSISAVPSHTATSTATDSTSPLLITQATYKKPTTKHVTQLTTSSAAGIAVANQVTPQRLANLLLMTGPLAIRHITSNLSIQISGFEKLSLSKQRRLIMNCLNQGFEEGCIVFQKIGWGQWSAKKVKPENFIRERDSLKISNAKVKDDDTAATGNATGTNNGKSINVAAANARRESITKNRYETDQHNKLLNRRGSSALLSKSHPISSSSRPGAAVGNNDFAILSDDEDEEAILSSTSEFYDDDESDSDSELSTNFQSRHQSQFFKLDEEERIPPLKLSTRSHNISPNSTNAASRRSSFNSTGNSNNNNNRSNGITKPKFVKHRSNSMTPTSPELRYYTTAATATSTNYSHHNNNSNSSISLSTGSTSTAMKQPITARRHSSIRSTLSIDQELDPHSHSHPHVAAGNITGAIMDDDTDEEDWESIGAIELLRNLKNGNVVNSSSSSQIYITRGRNDYEQMVQGKGKGRDEEDAASALLNLTRSHVHS</sequence>
<feature type="region of interest" description="Disordered" evidence="1">
    <location>
        <begin position="226"/>
        <end position="247"/>
    </location>
</feature>
<evidence type="ECO:0008006" key="4">
    <source>
        <dbReference type="Google" id="ProtNLM"/>
    </source>
</evidence>
<dbReference type="OrthoDB" id="5391991at2759"/>
<reference evidence="2" key="2">
    <citation type="submission" date="2021-01" db="EMBL/GenBank/DDBJ databases">
        <authorList>
            <person name="Schikora-Tamarit M.A."/>
        </authorList>
    </citation>
    <scope>NUCLEOTIDE SEQUENCE</scope>
    <source>
        <strain evidence="2">CBS2887</strain>
    </source>
</reference>
<feature type="region of interest" description="Disordered" evidence="1">
    <location>
        <begin position="1"/>
        <end position="46"/>
    </location>
</feature>
<dbReference type="Pfam" id="PF10330">
    <property type="entry name" value="Stb3"/>
    <property type="match status" value="1"/>
</dbReference>
<dbReference type="Proteomes" id="UP000774326">
    <property type="component" value="Unassembled WGS sequence"/>
</dbReference>
<reference evidence="2" key="1">
    <citation type="journal article" date="2021" name="Open Biol.">
        <title>Shared evolutionary footprints suggest mitochondrial oxidative damage underlies multiple complex I losses in fungi.</title>
        <authorList>
            <person name="Schikora-Tamarit M.A."/>
            <person name="Marcet-Houben M."/>
            <person name="Nosek J."/>
            <person name="Gabaldon T."/>
        </authorList>
    </citation>
    <scope>NUCLEOTIDE SEQUENCE</scope>
    <source>
        <strain evidence="2">CBS2887</strain>
    </source>
</reference>
<dbReference type="PANTHER" id="PTHR28164">
    <property type="entry name" value="PROTEIN STB3"/>
    <property type="match status" value="1"/>
</dbReference>
<feature type="compositionally biased region" description="Polar residues" evidence="1">
    <location>
        <begin position="282"/>
        <end position="292"/>
    </location>
</feature>
<feature type="region of interest" description="Disordered" evidence="1">
    <location>
        <begin position="267"/>
        <end position="362"/>
    </location>
</feature>
<feature type="compositionally biased region" description="Acidic residues" evidence="1">
    <location>
        <begin position="268"/>
        <end position="278"/>
    </location>
</feature>